<dbReference type="SMART" id="SM01126">
    <property type="entry name" value="DDE_Tnp_IS1595"/>
    <property type="match status" value="1"/>
</dbReference>
<evidence type="ECO:0000313" key="2">
    <source>
        <dbReference type="EMBL" id="EPF46081.1"/>
    </source>
</evidence>
<dbReference type="GeneID" id="301462281"/>
<dbReference type="PATRIC" id="fig|1125702.3.peg.2245"/>
<keyword evidence="3" id="KW-1185">Reference proteome</keyword>
<comment type="caution">
    <text evidence="2">The sequence shown here is derived from an EMBL/GenBank/DDBJ whole genome shotgun (WGS) entry which is preliminary data.</text>
</comment>
<evidence type="ECO:0000313" key="3">
    <source>
        <dbReference type="Proteomes" id="UP000014605"/>
    </source>
</evidence>
<reference evidence="2 3" key="1">
    <citation type="submission" date="2013-04" db="EMBL/GenBank/DDBJ databases">
        <title>The Genome Sequence of Treponema vincentii F0403.</title>
        <authorList>
            <consortium name="The Broad Institute Genomics Platform"/>
            <person name="Earl A."/>
            <person name="Ward D."/>
            <person name="Feldgarden M."/>
            <person name="Gevers D."/>
            <person name="Leonetti C."/>
            <person name="Izard J."/>
            <person name="Walker B."/>
            <person name="Young S."/>
            <person name="Zeng Q."/>
            <person name="Gargeya S."/>
            <person name="Fitzgerald M."/>
            <person name="Haas B."/>
            <person name="Abouelleil A."/>
            <person name="Allen A.W."/>
            <person name="Alvarado L."/>
            <person name="Arachchi H.M."/>
            <person name="Berlin A.M."/>
            <person name="Chapman S.B."/>
            <person name="Gainer-Dewar J."/>
            <person name="Goldberg J."/>
            <person name="Griggs A."/>
            <person name="Gujja S."/>
            <person name="Hansen M."/>
            <person name="Howarth C."/>
            <person name="Imamovic A."/>
            <person name="Ireland A."/>
            <person name="Larimer J."/>
            <person name="McCowan C."/>
            <person name="Murphy C."/>
            <person name="Pearson M."/>
            <person name="Poon T.W."/>
            <person name="Priest M."/>
            <person name="Roberts A."/>
            <person name="Saif S."/>
            <person name="Shea T."/>
            <person name="Sisk P."/>
            <person name="Sykes S."/>
            <person name="Wortman J."/>
            <person name="Nusbaum C."/>
            <person name="Birren B."/>
        </authorList>
    </citation>
    <scope>NUCLEOTIDE SEQUENCE [LARGE SCALE GENOMIC DNA]</scope>
    <source>
        <strain evidence="2 3">F0403</strain>
    </source>
</reference>
<name>S3L9J9_9SPIR</name>
<dbReference type="InterPro" id="IPR024445">
    <property type="entry name" value="Tnp_ISXO2-like"/>
</dbReference>
<dbReference type="AlphaFoldDB" id="S3L9J9"/>
<proteinExistence type="predicted"/>
<dbReference type="EMBL" id="ATFC01000010">
    <property type="protein sequence ID" value="EPF46081.1"/>
    <property type="molecule type" value="Genomic_DNA"/>
</dbReference>
<feature type="domain" description="ISXO2-like transposase" evidence="1">
    <location>
        <begin position="76"/>
        <end position="201"/>
    </location>
</feature>
<accession>S3L9J9</accession>
<protein>
    <recommendedName>
        <fullName evidence="1">ISXO2-like transposase domain-containing protein</fullName>
    </recommendedName>
</protein>
<evidence type="ECO:0000259" key="1">
    <source>
        <dbReference type="SMART" id="SM01126"/>
    </source>
</evidence>
<dbReference type="RefSeq" id="WP_016519425.1">
    <property type="nucleotide sequence ID" value="NZ_KE332512.1"/>
</dbReference>
<dbReference type="HOGENOM" id="CLU_044348_11_0_12"/>
<dbReference type="Pfam" id="PF12762">
    <property type="entry name" value="DDE_Tnp_IS1595"/>
    <property type="match status" value="1"/>
</dbReference>
<organism evidence="2 3">
    <name type="scientific">Treponema vincentii F0403</name>
    <dbReference type="NCBI Taxonomy" id="1125702"/>
    <lineage>
        <taxon>Bacteria</taxon>
        <taxon>Pseudomonadati</taxon>
        <taxon>Spirochaetota</taxon>
        <taxon>Spirochaetia</taxon>
        <taxon>Spirochaetales</taxon>
        <taxon>Treponemataceae</taxon>
        <taxon>Treponema</taxon>
    </lineage>
</organism>
<gene>
    <name evidence="2" type="ORF">HMPREF1222_02171</name>
</gene>
<dbReference type="Proteomes" id="UP000014605">
    <property type="component" value="Unassembled WGS sequence"/>
</dbReference>
<sequence length="218" mass="25563">MIVFKRLTTTKLNRIFLCFSEDLTATATARITGVNRNTVNRYFTGIREKIVRHSIAEYNEVMNGIKAETLRFEAKTVLGKRLKRVLQERPILGLLRRGKKVFITVLEDFSHDNLLTRLQENLHERYAALYENETAQPEAVSFNEYDQYRVWYAGAEQEGDEHDAKGIENFLTFAKKRLAKFNGCSSSNVLLHLKECEFRYNHRGEDLFKLIKKIFQKY</sequence>